<dbReference type="AlphaFoldDB" id="A0A921MWH5"/>
<dbReference type="InterPro" id="IPR043129">
    <property type="entry name" value="ATPase_NBD"/>
</dbReference>
<comment type="caution">
    <text evidence="3">The sequence shown here is derived from an EMBL/GenBank/DDBJ whole genome shotgun (WGS) entry which is preliminary data.</text>
</comment>
<dbReference type="SUPFAM" id="SSF53067">
    <property type="entry name" value="Actin-like ATPase domain"/>
    <property type="match status" value="1"/>
</dbReference>
<dbReference type="EMBL" id="DYUE01000171">
    <property type="protein sequence ID" value="HJG91549.1"/>
    <property type="molecule type" value="Genomic_DNA"/>
</dbReference>
<comment type="similarity">
    <text evidence="1">Belongs to the ROK (NagC/XylR) family.</text>
</comment>
<dbReference type="Pfam" id="PF01047">
    <property type="entry name" value="MarR"/>
    <property type="match status" value="1"/>
</dbReference>
<protein>
    <submittedName>
        <fullName evidence="3">ROK family transcriptional regulator</fullName>
    </submittedName>
</protein>
<gene>
    <name evidence="3" type="ORF">K8V81_07465</name>
</gene>
<proteinExistence type="inferred from homology"/>
<organism evidence="3 4">
    <name type="scientific">Brachybacterium massiliense</name>
    <dbReference type="NCBI Taxonomy" id="1755098"/>
    <lineage>
        <taxon>Bacteria</taxon>
        <taxon>Bacillati</taxon>
        <taxon>Actinomycetota</taxon>
        <taxon>Actinomycetes</taxon>
        <taxon>Micrococcales</taxon>
        <taxon>Dermabacteraceae</taxon>
        <taxon>Brachybacterium</taxon>
    </lineage>
</organism>
<reference evidence="3" key="1">
    <citation type="journal article" date="2021" name="PeerJ">
        <title>Extensive microbial diversity within the chicken gut microbiome revealed by metagenomics and culture.</title>
        <authorList>
            <person name="Gilroy R."/>
            <person name="Ravi A."/>
            <person name="Getino M."/>
            <person name="Pursley I."/>
            <person name="Horton D.L."/>
            <person name="Alikhan N.F."/>
            <person name="Baker D."/>
            <person name="Gharbi K."/>
            <person name="Hall N."/>
            <person name="Watson M."/>
            <person name="Adriaenssens E.M."/>
            <person name="Foster-Nyarko E."/>
            <person name="Jarju S."/>
            <person name="Secka A."/>
            <person name="Antonio M."/>
            <person name="Oren A."/>
            <person name="Chaudhuri R.R."/>
            <person name="La Ragione R."/>
            <person name="Hildebrand F."/>
            <person name="Pallen M.J."/>
        </authorList>
    </citation>
    <scope>NUCLEOTIDE SEQUENCE</scope>
    <source>
        <strain evidence="3">ChiGjej5B5-22894</strain>
    </source>
</reference>
<dbReference type="InterPro" id="IPR000600">
    <property type="entry name" value="ROK"/>
</dbReference>
<dbReference type="Gene3D" id="1.10.10.10">
    <property type="entry name" value="Winged helix-like DNA-binding domain superfamily/Winged helix DNA-binding domain"/>
    <property type="match status" value="1"/>
</dbReference>
<feature type="domain" description="HTH marR-type" evidence="2">
    <location>
        <begin position="20"/>
        <end position="63"/>
    </location>
</feature>
<dbReference type="InterPro" id="IPR000835">
    <property type="entry name" value="HTH_MarR-typ"/>
</dbReference>
<sequence>MSGGARGLSGADIRESNIGAILRTLRAEGPLSRSGLAQRLALSKSGMTPIIAEMVERGLVREQAGTLQRRGRPPLLLSVTADDLCIVGVELRRDRVGYTVEAFDGSTLMSVHRAHESIPEDPGHAAALVASLVLEAQQSAARTAAAVGVCLPGSTRGDGRVDAPVLEWRDVPLMHLIEEALTPWRPLVLIADIAAAATLGNPEATEEHRVRAHIQFGPGLGLGVCEIHPGTSPRPESRRLGHIAWPGATARCWCGSHGCLDTVLGLREITRELHQHGGLEPEQYSAELSSAITAVQHASPKKLTAWQDNIATRIAWVVRLVAQLEQPDLITLGGYVTRLDVSFETALGKRLIPENGIPESVDVLLSSNDDAAMRGVATAAGDLVFVAPLAALESAQNAARIS</sequence>
<evidence type="ECO:0000313" key="4">
    <source>
        <dbReference type="Proteomes" id="UP000742460"/>
    </source>
</evidence>
<dbReference type="Gene3D" id="3.30.420.40">
    <property type="match status" value="2"/>
</dbReference>
<name>A0A921MWH5_9MICO</name>
<dbReference type="PANTHER" id="PTHR18964">
    <property type="entry name" value="ROK (REPRESSOR, ORF, KINASE) FAMILY"/>
    <property type="match status" value="1"/>
</dbReference>
<dbReference type="GO" id="GO:0003700">
    <property type="term" value="F:DNA-binding transcription factor activity"/>
    <property type="evidence" value="ECO:0007669"/>
    <property type="project" value="InterPro"/>
</dbReference>
<dbReference type="Pfam" id="PF00480">
    <property type="entry name" value="ROK"/>
    <property type="match status" value="1"/>
</dbReference>
<reference evidence="3" key="2">
    <citation type="submission" date="2021-09" db="EMBL/GenBank/DDBJ databases">
        <authorList>
            <person name="Gilroy R."/>
        </authorList>
    </citation>
    <scope>NUCLEOTIDE SEQUENCE</scope>
    <source>
        <strain evidence="3">ChiGjej5B5-22894</strain>
    </source>
</reference>
<dbReference type="Proteomes" id="UP000742460">
    <property type="component" value="Unassembled WGS sequence"/>
</dbReference>
<dbReference type="InterPro" id="IPR036388">
    <property type="entry name" value="WH-like_DNA-bd_sf"/>
</dbReference>
<dbReference type="SUPFAM" id="SSF46785">
    <property type="entry name" value="Winged helix' DNA-binding domain"/>
    <property type="match status" value="1"/>
</dbReference>
<evidence type="ECO:0000259" key="2">
    <source>
        <dbReference type="Pfam" id="PF01047"/>
    </source>
</evidence>
<accession>A0A921MWH5</accession>
<dbReference type="PANTHER" id="PTHR18964:SF149">
    <property type="entry name" value="BIFUNCTIONAL UDP-N-ACETYLGLUCOSAMINE 2-EPIMERASE_N-ACETYLMANNOSAMINE KINASE"/>
    <property type="match status" value="1"/>
</dbReference>
<evidence type="ECO:0000256" key="1">
    <source>
        <dbReference type="ARBA" id="ARBA00006479"/>
    </source>
</evidence>
<dbReference type="InterPro" id="IPR036390">
    <property type="entry name" value="WH_DNA-bd_sf"/>
</dbReference>
<evidence type="ECO:0000313" key="3">
    <source>
        <dbReference type="EMBL" id="HJG91549.1"/>
    </source>
</evidence>